<sequence>MNLSQIQSRQKIDSAIFTFGTYESDSEKLFGYKVYCAGSGSHKIEKFMPLQNESLTELINKFKQLKHQNYKGKIKIKSGWSNINLQFYGSKTDDGIKVKTYITGFLFFSSGFGSSYISQSDLDRLINNLEQCTVVQTAV</sequence>
<accession>A0ABT0KRF3</accession>
<evidence type="ECO:0000313" key="1">
    <source>
        <dbReference type="EMBL" id="MCL1046417.1"/>
    </source>
</evidence>
<dbReference type="RefSeq" id="WP_248956099.1">
    <property type="nucleotide sequence ID" value="NZ_JAKIKU010000007.1"/>
</dbReference>
<name>A0ABT0KRF3_9GAMM</name>
<evidence type="ECO:0000313" key="2">
    <source>
        <dbReference type="Proteomes" id="UP001202134"/>
    </source>
</evidence>
<dbReference type="EMBL" id="JAKIKU010000007">
    <property type="protein sequence ID" value="MCL1046417.1"/>
    <property type="molecule type" value="Genomic_DNA"/>
</dbReference>
<proteinExistence type="predicted"/>
<dbReference type="Proteomes" id="UP001202134">
    <property type="component" value="Unassembled WGS sequence"/>
</dbReference>
<protein>
    <submittedName>
        <fullName evidence="1">Uncharacterized protein</fullName>
    </submittedName>
</protein>
<reference evidence="1 2" key="1">
    <citation type="submission" date="2022-01" db="EMBL/GenBank/DDBJ databases">
        <title>Whole genome-based taxonomy of the Shewanellaceae.</title>
        <authorList>
            <person name="Martin-Rodriguez A.J."/>
        </authorList>
    </citation>
    <scope>NUCLEOTIDE SEQUENCE [LARGE SCALE GENOMIC DNA]</scope>
    <source>
        <strain evidence="1 2">DSM 24955</strain>
    </source>
</reference>
<organism evidence="1 2">
    <name type="scientific">Shewanella electrodiphila</name>
    <dbReference type="NCBI Taxonomy" id="934143"/>
    <lineage>
        <taxon>Bacteria</taxon>
        <taxon>Pseudomonadati</taxon>
        <taxon>Pseudomonadota</taxon>
        <taxon>Gammaproteobacteria</taxon>
        <taxon>Alteromonadales</taxon>
        <taxon>Shewanellaceae</taxon>
        <taxon>Shewanella</taxon>
    </lineage>
</organism>
<gene>
    <name evidence="1" type="ORF">L2737_13955</name>
</gene>
<keyword evidence="2" id="KW-1185">Reference proteome</keyword>
<comment type="caution">
    <text evidence="1">The sequence shown here is derived from an EMBL/GenBank/DDBJ whole genome shotgun (WGS) entry which is preliminary data.</text>
</comment>